<dbReference type="EMBL" id="JBHSHC010000115">
    <property type="protein sequence ID" value="MFC4769046.1"/>
    <property type="molecule type" value="Genomic_DNA"/>
</dbReference>
<evidence type="ECO:0000256" key="1">
    <source>
        <dbReference type="SAM" id="MobiDB-lite"/>
    </source>
</evidence>
<dbReference type="Proteomes" id="UP001596002">
    <property type="component" value="Unassembled WGS sequence"/>
</dbReference>
<name>A0ABV9Q3H3_9BACL</name>
<proteinExistence type="predicted"/>
<organism evidence="2 3">
    <name type="scientific">Effusibacillus consociatus</name>
    <dbReference type="NCBI Taxonomy" id="1117041"/>
    <lineage>
        <taxon>Bacteria</taxon>
        <taxon>Bacillati</taxon>
        <taxon>Bacillota</taxon>
        <taxon>Bacilli</taxon>
        <taxon>Bacillales</taxon>
        <taxon>Alicyclobacillaceae</taxon>
        <taxon>Effusibacillus</taxon>
    </lineage>
</organism>
<gene>
    <name evidence="2" type="ORF">ACFO8Q_17050</name>
</gene>
<evidence type="ECO:0000313" key="3">
    <source>
        <dbReference type="Proteomes" id="UP001596002"/>
    </source>
</evidence>
<feature type="compositionally biased region" description="Basic and acidic residues" evidence="1">
    <location>
        <begin position="15"/>
        <end position="28"/>
    </location>
</feature>
<protein>
    <submittedName>
        <fullName evidence="2">DUF3905 domain-containing protein</fullName>
    </submittedName>
</protein>
<comment type="caution">
    <text evidence="2">The sequence shown here is derived from an EMBL/GenBank/DDBJ whole genome shotgun (WGS) entry which is preliminary data.</text>
</comment>
<evidence type="ECO:0000313" key="2">
    <source>
        <dbReference type="EMBL" id="MFC4769046.1"/>
    </source>
</evidence>
<keyword evidence="3" id="KW-1185">Reference proteome</keyword>
<feature type="region of interest" description="Disordered" evidence="1">
    <location>
        <begin position="64"/>
        <end position="85"/>
    </location>
</feature>
<accession>A0ABV9Q3H3</accession>
<dbReference type="Pfam" id="PF13045">
    <property type="entry name" value="DUF3905"/>
    <property type="match status" value="1"/>
</dbReference>
<reference evidence="3" key="1">
    <citation type="journal article" date="2019" name="Int. J. Syst. Evol. Microbiol.">
        <title>The Global Catalogue of Microorganisms (GCM) 10K type strain sequencing project: providing services to taxonomists for standard genome sequencing and annotation.</title>
        <authorList>
            <consortium name="The Broad Institute Genomics Platform"/>
            <consortium name="The Broad Institute Genome Sequencing Center for Infectious Disease"/>
            <person name="Wu L."/>
            <person name="Ma J."/>
        </authorList>
    </citation>
    <scope>NUCLEOTIDE SEQUENCE [LARGE SCALE GENOMIC DNA]</scope>
    <source>
        <strain evidence="3">WYCCWR 12678</strain>
    </source>
</reference>
<dbReference type="RefSeq" id="WP_380027114.1">
    <property type="nucleotide sequence ID" value="NZ_JBHSHC010000115.1"/>
</dbReference>
<dbReference type="InterPro" id="IPR024999">
    <property type="entry name" value="DUF3905"/>
</dbReference>
<feature type="region of interest" description="Disordered" evidence="1">
    <location>
        <begin position="1"/>
        <end position="28"/>
    </location>
</feature>
<sequence length="85" mass="9597">MNGGDAEMTDINPPLREKKAPWRDTPLDHWSREIDPAILSGDQWVDNEHDPGSERRENQLLLSGDVPSPLAPFIHPTHDVTYGDE</sequence>